<evidence type="ECO:0000313" key="1">
    <source>
        <dbReference type="EMBL" id="CAG6742128.1"/>
    </source>
</evidence>
<name>A0A8D8Z6W6_9HEMI</name>
<sequence length="142" mass="16781">MSIVRIIVPNTRRRMVPDLTRIRTTIGRTVKCFLLLEPQERRSPRQEASVFNNLTTEAGVVTHKKTKFYTYIIPFITAEADRVQVIHQPNCNCKVFRKQFIAGNKEKYIRSGNVEIYRPISGLKMMMMKPFRYYKINIYSLF</sequence>
<reference evidence="1" key="1">
    <citation type="submission" date="2021-05" db="EMBL/GenBank/DDBJ databases">
        <authorList>
            <person name="Alioto T."/>
            <person name="Alioto T."/>
            <person name="Gomez Garrido J."/>
        </authorList>
    </citation>
    <scope>NUCLEOTIDE SEQUENCE</scope>
</reference>
<protein>
    <submittedName>
        <fullName evidence="1">Uncharacterized protein</fullName>
    </submittedName>
</protein>
<dbReference type="EMBL" id="HBUF01432659">
    <property type="protein sequence ID" value="CAG6742126.1"/>
    <property type="molecule type" value="Transcribed_RNA"/>
</dbReference>
<dbReference type="EMBL" id="HBUF01432661">
    <property type="protein sequence ID" value="CAG6742130.1"/>
    <property type="molecule type" value="Transcribed_RNA"/>
</dbReference>
<proteinExistence type="predicted"/>
<accession>A0A8D8Z6W6</accession>
<dbReference type="AlphaFoldDB" id="A0A8D8Z6W6"/>
<dbReference type="EMBL" id="HBUF01432660">
    <property type="protein sequence ID" value="CAG6742128.1"/>
    <property type="molecule type" value="Transcribed_RNA"/>
</dbReference>
<organism evidence="1">
    <name type="scientific">Cacopsylla melanoneura</name>
    <dbReference type="NCBI Taxonomy" id="428564"/>
    <lineage>
        <taxon>Eukaryota</taxon>
        <taxon>Metazoa</taxon>
        <taxon>Ecdysozoa</taxon>
        <taxon>Arthropoda</taxon>
        <taxon>Hexapoda</taxon>
        <taxon>Insecta</taxon>
        <taxon>Pterygota</taxon>
        <taxon>Neoptera</taxon>
        <taxon>Paraneoptera</taxon>
        <taxon>Hemiptera</taxon>
        <taxon>Sternorrhyncha</taxon>
        <taxon>Psylloidea</taxon>
        <taxon>Psyllidae</taxon>
        <taxon>Psyllinae</taxon>
        <taxon>Cacopsylla</taxon>
    </lineage>
</organism>